<dbReference type="Pfam" id="PF01743">
    <property type="entry name" value="PolyA_pol"/>
    <property type="match status" value="1"/>
</dbReference>
<dbReference type="Pfam" id="PF13735">
    <property type="entry name" value="tRNA_NucTran2_2"/>
    <property type="match status" value="1"/>
</dbReference>
<dbReference type="Gene3D" id="1.10.3090.10">
    <property type="entry name" value="cca-adding enzyme, domain 2"/>
    <property type="match status" value="1"/>
</dbReference>
<feature type="domain" description="Poly A polymerase head" evidence="12">
    <location>
        <begin position="25"/>
        <end position="137"/>
    </location>
</feature>
<keyword evidence="5" id="KW-0819">tRNA processing</keyword>
<keyword evidence="16" id="KW-1185">Reference proteome</keyword>
<comment type="similarity">
    <text evidence="2 11">Belongs to the tRNA nucleotidyltransferase/poly(A) polymerase family.</text>
</comment>
<keyword evidence="10 11" id="KW-0694">RNA-binding</keyword>
<evidence type="ECO:0000256" key="3">
    <source>
        <dbReference type="ARBA" id="ARBA00022555"/>
    </source>
</evidence>
<evidence type="ECO:0000256" key="1">
    <source>
        <dbReference type="ARBA" id="ARBA00001946"/>
    </source>
</evidence>
<feature type="domain" description="tRNA nucleotidyltransferase/poly(A) polymerase RNA and SrmB- binding" evidence="13">
    <location>
        <begin position="162"/>
        <end position="221"/>
    </location>
</feature>
<organism evidence="15 16">
    <name type="scientific">Plectonema cf. radiosum LEGE 06105</name>
    <dbReference type="NCBI Taxonomy" id="945769"/>
    <lineage>
        <taxon>Bacteria</taxon>
        <taxon>Bacillati</taxon>
        <taxon>Cyanobacteriota</taxon>
        <taxon>Cyanophyceae</taxon>
        <taxon>Oscillatoriophycideae</taxon>
        <taxon>Oscillatoriales</taxon>
        <taxon>Microcoleaceae</taxon>
        <taxon>Plectonema</taxon>
    </lineage>
</organism>
<dbReference type="EMBL" id="JADEWL010000010">
    <property type="protein sequence ID" value="MBE9212115.1"/>
    <property type="molecule type" value="Genomic_DNA"/>
</dbReference>
<evidence type="ECO:0000256" key="9">
    <source>
        <dbReference type="ARBA" id="ARBA00022842"/>
    </source>
</evidence>
<dbReference type="SUPFAM" id="SSF81301">
    <property type="entry name" value="Nucleotidyltransferase"/>
    <property type="match status" value="1"/>
</dbReference>
<keyword evidence="8" id="KW-0547">Nucleotide-binding</keyword>
<keyword evidence="3" id="KW-0820">tRNA-binding</keyword>
<dbReference type="Gene3D" id="3.30.460.10">
    <property type="entry name" value="Beta Polymerase, domain 2"/>
    <property type="match status" value="1"/>
</dbReference>
<evidence type="ECO:0000256" key="5">
    <source>
        <dbReference type="ARBA" id="ARBA00022694"/>
    </source>
</evidence>
<dbReference type="GO" id="GO:0016779">
    <property type="term" value="F:nucleotidyltransferase activity"/>
    <property type="evidence" value="ECO:0007669"/>
    <property type="project" value="UniProtKB-KW"/>
</dbReference>
<dbReference type="SUPFAM" id="SSF81891">
    <property type="entry name" value="Poly A polymerase C-terminal region-like"/>
    <property type="match status" value="1"/>
</dbReference>
<dbReference type="PANTHER" id="PTHR47545">
    <property type="entry name" value="MULTIFUNCTIONAL CCA PROTEIN"/>
    <property type="match status" value="1"/>
</dbReference>
<comment type="caution">
    <text evidence="15">The sequence shown here is derived from an EMBL/GenBank/DDBJ whole genome shotgun (WGS) entry which is preliminary data.</text>
</comment>
<evidence type="ECO:0000256" key="4">
    <source>
        <dbReference type="ARBA" id="ARBA00022679"/>
    </source>
</evidence>
<protein>
    <submittedName>
        <fullName evidence="15">CCA tRNA nucleotidyltransferase</fullName>
    </submittedName>
</protein>
<accession>A0A8J7F0A5</accession>
<evidence type="ECO:0000313" key="16">
    <source>
        <dbReference type="Proteomes" id="UP000620559"/>
    </source>
</evidence>
<dbReference type="InterPro" id="IPR032810">
    <property type="entry name" value="CCA-adding_enz_C"/>
</dbReference>
<keyword evidence="9" id="KW-0460">Magnesium</keyword>
<dbReference type="RefSeq" id="WP_193917744.1">
    <property type="nucleotide sequence ID" value="NZ_JADEWL010000010.1"/>
</dbReference>
<dbReference type="InterPro" id="IPR032828">
    <property type="entry name" value="PolyA_RNA-bd"/>
</dbReference>
<gene>
    <name evidence="15" type="ORF">IQ247_05210</name>
</gene>
<sequence length="431" mass="47717">MTIFNPEIFTPENLPFNRELLPKTAYLVGGAVRDGILGRTRDYIDLDFILPSEAVNIARKIAKYHQAGFVLLDEQRQIARVVFPHATVDIAQQEGDSLETDLSRRDYTINAIAYNIHTQEIIDPLQGGKDLEKGILRMISAANLQDDPLRLMRGYRQAAQLGFTIEPETHSTIRSLTEHLNKVAAERIRVELGYMLAHPQGTSWLIKAIEDGLLKSSFKNATSQSCSLLIEVDKAASQLAEHLPALKGILQQNIKDTVKTTRLGIAKLACLVNPKPEIAEVELEQLTYSKAEVQSVTCALRLLPKLNKSSMSLREQYFLFREAGCVFPTTAVLAVAYGNVVEEMSEDKSLQTYASLLARYLNPDDPVAHPTQLVSGIHIISSLNLPSSPLIGKLLTEIAVAQVEGKISTSYEAIKFARRLVQLDTTGVVET</sequence>
<evidence type="ECO:0000256" key="2">
    <source>
        <dbReference type="ARBA" id="ARBA00007265"/>
    </source>
</evidence>
<dbReference type="CDD" id="cd05398">
    <property type="entry name" value="NT_ClassII-CCAase"/>
    <property type="match status" value="1"/>
</dbReference>
<keyword evidence="7" id="KW-0479">Metal-binding</keyword>
<evidence type="ECO:0000313" key="15">
    <source>
        <dbReference type="EMBL" id="MBE9212115.1"/>
    </source>
</evidence>
<evidence type="ECO:0000256" key="10">
    <source>
        <dbReference type="ARBA" id="ARBA00022884"/>
    </source>
</evidence>
<evidence type="ECO:0000256" key="8">
    <source>
        <dbReference type="ARBA" id="ARBA00022741"/>
    </source>
</evidence>
<dbReference type="InterPro" id="IPR002646">
    <property type="entry name" value="PolA_pol_head_dom"/>
</dbReference>
<dbReference type="PANTHER" id="PTHR47545:SF2">
    <property type="entry name" value="CC-ADDING TRNA NUCLEOTIDYLTRANSFERASE"/>
    <property type="match status" value="1"/>
</dbReference>
<dbReference type="GO" id="GO:0008033">
    <property type="term" value="P:tRNA processing"/>
    <property type="evidence" value="ECO:0007669"/>
    <property type="project" value="UniProtKB-KW"/>
</dbReference>
<evidence type="ECO:0000259" key="14">
    <source>
        <dbReference type="Pfam" id="PF13735"/>
    </source>
</evidence>
<dbReference type="Proteomes" id="UP000620559">
    <property type="component" value="Unassembled WGS sequence"/>
</dbReference>
<dbReference type="GO" id="GO:0000049">
    <property type="term" value="F:tRNA binding"/>
    <property type="evidence" value="ECO:0007669"/>
    <property type="project" value="UniProtKB-KW"/>
</dbReference>
<dbReference type="InterPro" id="IPR050124">
    <property type="entry name" value="tRNA_CCA-adding_enzyme"/>
</dbReference>
<reference evidence="15" key="1">
    <citation type="submission" date="2020-10" db="EMBL/GenBank/DDBJ databases">
        <authorList>
            <person name="Castelo-Branco R."/>
            <person name="Eusebio N."/>
            <person name="Adriana R."/>
            <person name="Vieira A."/>
            <person name="Brugerolle De Fraissinette N."/>
            <person name="Rezende De Castro R."/>
            <person name="Schneider M.P."/>
            <person name="Vasconcelos V."/>
            <person name="Leao P.N."/>
        </authorList>
    </citation>
    <scope>NUCLEOTIDE SEQUENCE</scope>
    <source>
        <strain evidence="15">LEGE 06105</strain>
    </source>
</reference>
<feature type="domain" description="CCA-adding enzyme C-terminal" evidence="14">
    <location>
        <begin position="259"/>
        <end position="414"/>
    </location>
</feature>
<dbReference type="GO" id="GO:0046872">
    <property type="term" value="F:metal ion binding"/>
    <property type="evidence" value="ECO:0007669"/>
    <property type="project" value="UniProtKB-KW"/>
</dbReference>
<name>A0A8J7F0A5_9CYAN</name>
<keyword evidence="6" id="KW-0548">Nucleotidyltransferase</keyword>
<evidence type="ECO:0000259" key="13">
    <source>
        <dbReference type="Pfam" id="PF12627"/>
    </source>
</evidence>
<evidence type="ECO:0000259" key="12">
    <source>
        <dbReference type="Pfam" id="PF01743"/>
    </source>
</evidence>
<dbReference type="AlphaFoldDB" id="A0A8J7F0A5"/>
<evidence type="ECO:0000256" key="7">
    <source>
        <dbReference type="ARBA" id="ARBA00022723"/>
    </source>
</evidence>
<proteinExistence type="inferred from homology"/>
<dbReference type="Pfam" id="PF12627">
    <property type="entry name" value="PolyA_pol_RNAbd"/>
    <property type="match status" value="1"/>
</dbReference>
<dbReference type="GO" id="GO:0000166">
    <property type="term" value="F:nucleotide binding"/>
    <property type="evidence" value="ECO:0007669"/>
    <property type="project" value="UniProtKB-KW"/>
</dbReference>
<comment type="cofactor">
    <cofactor evidence="1">
        <name>Mg(2+)</name>
        <dbReference type="ChEBI" id="CHEBI:18420"/>
    </cofactor>
</comment>
<evidence type="ECO:0000256" key="11">
    <source>
        <dbReference type="RuleBase" id="RU003953"/>
    </source>
</evidence>
<dbReference type="InterPro" id="IPR043519">
    <property type="entry name" value="NT_sf"/>
</dbReference>
<keyword evidence="4 11" id="KW-0808">Transferase</keyword>
<evidence type="ECO:0000256" key="6">
    <source>
        <dbReference type="ARBA" id="ARBA00022695"/>
    </source>
</evidence>